<protein>
    <recommendedName>
        <fullName evidence="4">BEACH domain-containing protein</fullName>
    </recommendedName>
</protein>
<dbReference type="InterPro" id="IPR024977">
    <property type="entry name" value="Apc4-like_WD40_dom"/>
</dbReference>
<dbReference type="OrthoDB" id="29306at2759"/>
<evidence type="ECO:0000259" key="4">
    <source>
        <dbReference type="PROSITE" id="PS50197"/>
    </source>
</evidence>
<dbReference type="CDD" id="cd06071">
    <property type="entry name" value="Beach"/>
    <property type="match status" value="1"/>
</dbReference>
<feature type="compositionally biased region" description="Low complexity" evidence="3">
    <location>
        <begin position="559"/>
        <end position="570"/>
    </location>
</feature>
<dbReference type="PANTHER" id="PTHR44662">
    <property type="entry name" value="WD REPEAT-CONTAINING PROTEIN 81"/>
    <property type="match status" value="1"/>
</dbReference>
<dbReference type="SUPFAM" id="SSF81837">
    <property type="entry name" value="BEACH domain"/>
    <property type="match status" value="1"/>
</dbReference>
<dbReference type="InterPro" id="IPR011009">
    <property type="entry name" value="Kinase-like_dom_sf"/>
</dbReference>
<feature type="region of interest" description="Disordered" evidence="3">
    <location>
        <begin position="551"/>
        <end position="619"/>
    </location>
</feature>
<dbReference type="PROSITE" id="PS50082">
    <property type="entry name" value="WD_REPEATS_2"/>
    <property type="match status" value="1"/>
</dbReference>
<dbReference type="Gene3D" id="2.130.10.10">
    <property type="entry name" value="YVTN repeat-like/Quinoprotein amine dehydrogenase"/>
    <property type="match status" value="2"/>
</dbReference>
<dbReference type="InterPro" id="IPR036322">
    <property type="entry name" value="WD40_repeat_dom_sf"/>
</dbReference>
<dbReference type="Gene3D" id="1.10.1540.10">
    <property type="entry name" value="BEACH domain"/>
    <property type="match status" value="1"/>
</dbReference>
<dbReference type="GO" id="GO:0005739">
    <property type="term" value="C:mitochondrion"/>
    <property type="evidence" value="ECO:0007669"/>
    <property type="project" value="TreeGrafter"/>
</dbReference>
<accession>A0A7R8UEE2</accession>
<dbReference type="PROSITE" id="PS50197">
    <property type="entry name" value="BEACH"/>
    <property type="match status" value="1"/>
</dbReference>
<dbReference type="InParanoid" id="A0A7R8UEE2"/>
<feature type="repeat" description="WD" evidence="2">
    <location>
        <begin position="1784"/>
        <end position="1819"/>
    </location>
</feature>
<dbReference type="SUPFAM" id="SSF50978">
    <property type="entry name" value="WD40 repeat-like"/>
    <property type="match status" value="1"/>
</dbReference>
<gene>
    <name evidence="5" type="ORF">HERILL_LOCUS2368</name>
</gene>
<dbReference type="Pfam" id="PF00400">
    <property type="entry name" value="WD40"/>
    <property type="match status" value="2"/>
</dbReference>
<name>A0A7R8UEE2_HERIL</name>
<organism evidence="5 6">
    <name type="scientific">Hermetia illucens</name>
    <name type="common">Black soldier fly</name>
    <dbReference type="NCBI Taxonomy" id="343691"/>
    <lineage>
        <taxon>Eukaryota</taxon>
        <taxon>Metazoa</taxon>
        <taxon>Ecdysozoa</taxon>
        <taxon>Arthropoda</taxon>
        <taxon>Hexapoda</taxon>
        <taxon>Insecta</taxon>
        <taxon>Pterygota</taxon>
        <taxon>Neoptera</taxon>
        <taxon>Endopterygota</taxon>
        <taxon>Diptera</taxon>
        <taxon>Brachycera</taxon>
        <taxon>Stratiomyomorpha</taxon>
        <taxon>Stratiomyidae</taxon>
        <taxon>Hermetiinae</taxon>
        <taxon>Hermetia</taxon>
    </lineage>
</organism>
<dbReference type="GO" id="GO:0035973">
    <property type="term" value="P:aggrephagy"/>
    <property type="evidence" value="ECO:0007669"/>
    <property type="project" value="TreeGrafter"/>
</dbReference>
<dbReference type="PANTHER" id="PTHR44662:SF1">
    <property type="entry name" value="WD REPEAT-CONTAINING PROTEIN 81"/>
    <property type="match status" value="1"/>
</dbReference>
<comment type="subcellular location">
    <subcellularLocation>
        <location evidence="1">Cytoplasmic vesicle</location>
        <location evidence="1">Autophagosome</location>
    </subcellularLocation>
</comment>
<feature type="compositionally biased region" description="Polar residues" evidence="3">
    <location>
        <begin position="1200"/>
        <end position="1224"/>
    </location>
</feature>
<dbReference type="InterPro" id="IPR001680">
    <property type="entry name" value="WD40_rpt"/>
</dbReference>
<dbReference type="InterPro" id="IPR052651">
    <property type="entry name" value="WDR81"/>
</dbReference>
<dbReference type="GO" id="GO:0005776">
    <property type="term" value="C:autophagosome"/>
    <property type="evidence" value="ECO:0007669"/>
    <property type="project" value="UniProtKB-SubCell"/>
</dbReference>
<feature type="region of interest" description="Disordered" evidence="3">
    <location>
        <begin position="1200"/>
        <end position="1233"/>
    </location>
</feature>
<dbReference type="FunCoup" id="A0A7R8UEE2">
    <property type="interactions" value="759"/>
</dbReference>
<dbReference type="GO" id="GO:0035014">
    <property type="term" value="F:phosphatidylinositol 3-kinase regulator activity"/>
    <property type="evidence" value="ECO:0007669"/>
    <property type="project" value="TreeGrafter"/>
</dbReference>
<reference evidence="5 6" key="1">
    <citation type="submission" date="2020-11" db="EMBL/GenBank/DDBJ databases">
        <authorList>
            <person name="Wallbank WR R."/>
            <person name="Pardo Diaz C."/>
            <person name="Kozak K."/>
            <person name="Martin S."/>
            <person name="Jiggins C."/>
            <person name="Moest M."/>
            <person name="Warren A I."/>
            <person name="Generalovic N T."/>
            <person name="Byers J.R.P. K."/>
            <person name="Montejo-Kovacevich G."/>
            <person name="Yen C E."/>
        </authorList>
    </citation>
    <scope>NUCLEOTIDE SEQUENCE [LARGE SCALE GENOMIC DNA]</scope>
</reference>
<dbReference type="InterPro" id="IPR015943">
    <property type="entry name" value="WD40/YVTN_repeat-like_dom_sf"/>
</dbReference>
<dbReference type="SUPFAM" id="SSF56112">
    <property type="entry name" value="Protein kinase-like (PK-like)"/>
    <property type="match status" value="1"/>
</dbReference>
<proteinExistence type="predicted"/>
<evidence type="ECO:0000256" key="1">
    <source>
        <dbReference type="ARBA" id="ARBA00004419"/>
    </source>
</evidence>
<dbReference type="SMART" id="SM01026">
    <property type="entry name" value="Beach"/>
    <property type="match status" value="1"/>
</dbReference>
<dbReference type="Pfam" id="PF02138">
    <property type="entry name" value="Beach"/>
    <property type="match status" value="1"/>
</dbReference>
<evidence type="ECO:0000313" key="5">
    <source>
        <dbReference type="EMBL" id="CAD7079135.1"/>
    </source>
</evidence>
<evidence type="ECO:0000313" key="6">
    <source>
        <dbReference type="Proteomes" id="UP000594454"/>
    </source>
</evidence>
<dbReference type="InterPro" id="IPR036372">
    <property type="entry name" value="BEACH_dom_sf"/>
</dbReference>
<dbReference type="Proteomes" id="UP000594454">
    <property type="component" value="Chromosome 1"/>
</dbReference>
<dbReference type="PROSITE" id="PS50294">
    <property type="entry name" value="WD_REPEATS_REGION"/>
    <property type="match status" value="1"/>
</dbReference>
<evidence type="ECO:0000256" key="2">
    <source>
        <dbReference type="PROSITE-ProRule" id="PRU00221"/>
    </source>
</evidence>
<sequence length="2082" mass="236146">MESVCEDLGIPKQHVQKVTGSPDRFLVVVDKGWLRCLDEQKKLQEFPVYSGLDQRVQSYLGHPWTKVYFQIFKKFNHKVIPLPRNRLEADHELPLTFAQILTFVSTKNYQHLWKTAWGKYTNSHSRLNKQNAGASRPNGSAFDLIPYDIVLKELIQKMFGCCIIHAKLDRIKSPVDQQFVAYHADVHANCLPALIAIETSSHISVIFYPPTIETSLHDCITFSPAVLGKSHNKTLFIIYQILQFTKYLHDNGMLIGDLSLHDIYFKENLWLQIVPNLESNISRLDADDTPTDPTDEFTESAKFDLRFAYDLQQFSLREYCEMWCNGQLSNFDYLTILNNMTGRRIGSPEYHHIMPWVTDFASRNGQNWRDLSKSKYRINKGDPHLDFMFTPTTGNEVPHHVSDFLSEITYFVYMARRTPQHVLCQHVRPIWVPAEYPASIQRLQEWTPDECIPEFFSDPMVFKSIHEDLPDLELPTWATCPEDFIAKHREALESQHVSERLHHWIDLNFGYKLTGQAAVKSKNVCLPLVDNHKNLSKRGIVQLFTQPHPPKRTHSIWFSRTPPRLSSTTTDQSRRRMTRSSEDLSATRSSSRNYQDNEYHSSPGRKYNTSPKQVHRRTTNQNIPEGEVLTGMNIERSTSYHSNVQQQRSPHTIVLPKDYNPSAQITLLENMETFIAKTFLSQKSTISPTAEKLAVNDLMFEESSENSYTNRIFSEVYEAGLMKDEKRLHNLRHKNLIVQNSTRNFKLIVSEKRKCELQVLGCLIVELFLLDKVRPLTGDTSGHRLNFESRLAACQNVARAYMDEIPKCVQYAVKLFLKLDSPAVLQTGITDLGFPAPSAHQILQPIFSNSIIPFPISYYRIYALVTCLQNFDFTSHLLALNTYFHCDGSKCSQFNDLDRKRVVFSRKIAECKVKASCLHIEGLLDPIAYEQFNPIELILPHVIDMLRTEDTSILTAWYLFDSVAAALGIRETQKHLLDPMLRLYSSENDERTQFLTRRNFDSSMRFTMSSTFKSRKSVKLYHHSFLLRLIVRFGLKCFLDNFVSALIEAVGGYKEPEESTGFHFHGSNLSQYSEYRRSSRSKNFRICCNEESDNSLTLMSPDHSDLKSDNTPSLDQTMRQEIDELFTFEADENTLSEKQKEFEMNRSMESLELRLNHSTAEEATEEGAENGFTPEKLAIHDIIYAGSKLSNNSFDDDKISVNSSQASVDSPQKTTETMPNTDPKSPTIPIPSSFRRGYEFNTIDCEIGSKKSIDSFDFLAQCENRNQNLESQIDQGDKPDEDDNSIQATTTSCLSAQGTTTSKIMEMRNARNNRISEMSMESLIWLSHRLGPVLTARYLSRNLLKMLTLCYIGQENLLPASPEEIELEKKGAVREDKTLDLFSVADSIVVGDYNAVRVLECLIAIAGLFGEQFILLQYFPHVSELIALCKRRITSSLEGALISSLQLVKCIVPCLLDTTIMDQLQDVLLGGIIHPIIRLLGSSQLTMPSGYLGRNVLARKLVDTVYALSIRIGPEMSKEHLCVPALQRYFLIFDKAYGIQENFDKKRKDEPTARNVSQSTTSLDDSNYIEIRRDGGVKEWNIRGSRIQQVKARHEPSPNGSITPPPCDVGADDMELHLRERGLDEIRDVFTPSLAHCSFLAFLQFLGDAIMSKTILNTNLILTLCHEFEQPEYCPTSSLERNKRSTLGLQSTLSASGAANDDANISSNSFGSAVIGNRIEITRPQPKQDAIGPMEVLDMVAYKMEQMNTSRHLRGNWLAYWEHEIGRPDKDFHLNLKQIKLQTFAGHTNSVRSILSLDNENSFMSGSKDKTVKLWSLRSEGDGTKVTSSQFTYSNHKKSVHSLAFLESMRYVVSCDSGVHIWDPFIGRALGVLDSHTKYSPVSVVRTYPSPSPLILAGTAESTVKIIDARTFNYVNEWKVTSTQNNTVRCLACSPSGHWVAVGLASGTIIILDGRTGLILNTWKATDGELLQLVAPNDHQIISSSLDHSISVWNITESNLQFQLRQPPEPAHCLQTSSNELIFATPANRIGVYSNLSSSDGTYSITKLRSESLRGVLTSLAVLPLNRMILAGNDSGNIVLLC</sequence>
<dbReference type="InterPro" id="IPR000409">
    <property type="entry name" value="BEACH_dom"/>
</dbReference>
<dbReference type="Pfam" id="PF12894">
    <property type="entry name" value="ANAPC4_WD40"/>
    <property type="match status" value="1"/>
</dbReference>
<keyword evidence="2" id="KW-0853">WD repeat</keyword>
<feature type="compositionally biased region" description="Polar residues" evidence="3">
    <location>
        <begin position="583"/>
        <end position="596"/>
    </location>
</feature>
<dbReference type="OMA" id="AYEQFTP"/>
<evidence type="ECO:0000256" key="3">
    <source>
        <dbReference type="SAM" id="MobiDB-lite"/>
    </source>
</evidence>
<keyword evidence="6" id="KW-1185">Reference proteome</keyword>
<dbReference type="EMBL" id="LR899009">
    <property type="protein sequence ID" value="CAD7079135.1"/>
    <property type="molecule type" value="Genomic_DNA"/>
</dbReference>
<feature type="domain" description="BEACH" evidence="4">
    <location>
        <begin position="308"/>
        <end position="574"/>
    </location>
</feature>
<dbReference type="SMART" id="SM00320">
    <property type="entry name" value="WD40"/>
    <property type="match status" value="5"/>
</dbReference>